<dbReference type="Pfam" id="PF00753">
    <property type="entry name" value="Lactamase_B"/>
    <property type="match status" value="1"/>
</dbReference>
<dbReference type="AlphaFoldDB" id="A0A9Y1BRJ7"/>
<protein>
    <submittedName>
        <fullName evidence="2">MBL fold metallo-hydrolase</fullName>
    </submittedName>
</protein>
<dbReference type="InterPro" id="IPR050855">
    <property type="entry name" value="NDM-1-like"/>
</dbReference>
<dbReference type="PANTHER" id="PTHR42951:SF4">
    <property type="entry name" value="ACYL-COENZYME A THIOESTERASE MBLAC2"/>
    <property type="match status" value="1"/>
</dbReference>
<feature type="domain" description="Metallo-beta-lactamase" evidence="1">
    <location>
        <begin position="33"/>
        <end position="243"/>
    </location>
</feature>
<gene>
    <name evidence="2" type="ORF">K9W46_00370</name>
</gene>
<reference evidence="2" key="1">
    <citation type="journal article" date="2022" name="Nat. Microbiol.">
        <title>Unique mobile elements and scalable gene flow at the prokaryote-eukaryote boundary revealed by circularized Asgard archaea genomes.</title>
        <authorList>
            <person name="Wu F."/>
            <person name="Speth D.R."/>
            <person name="Philosof A."/>
            <person name="Cremiere A."/>
            <person name="Narayanan A."/>
            <person name="Barco R.A."/>
            <person name="Connon S.A."/>
            <person name="Amend J.P."/>
            <person name="Antoshechkin I.A."/>
            <person name="Orphan V.J."/>
        </authorList>
    </citation>
    <scope>NUCLEOTIDE SEQUENCE</scope>
    <source>
        <strain evidence="2">PR6</strain>
    </source>
</reference>
<dbReference type="SMART" id="SM00849">
    <property type="entry name" value="Lactamase_B"/>
    <property type="match status" value="1"/>
</dbReference>
<dbReference type="Proteomes" id="UP001200513">
    <property type="component" value="Chromosome"/>
</dbReference>
<name>A0A9Y1BRJ7_9ARCH</name>
<organism evidence="2">
    <name type="scientific">Candidatus Heimdallarchaeum endolithica</name>
    <dbReference type="NCBI Taxonomy" id="2876572"/>
    <lineage>
        <taxon>Archaea</taxon>
        <taxon>Promethearchaeati</taxon>
        <taxon>Candidatus Heimdallarchaeota</taxon>
        <taxon>Candidatus Heimdallarchaeia (ex Rinke et al. 2021) (nom. nud.)</taxon>
        <taxon>Candidatus Heimdallarchaeales</taxon>
        <taxon>Candidatus Heimdallarchaeaceae</taxon>
        <taxon>Candidatus Heimdallarchaeum</taxon>
    </lineage>
</organism>
<dbReference type="CDD" id="cd06262">
    <property type="entry name" value="metallo-hydrolase-like_MBL-fold"/>
    <property type="match status" value="1"/>
</dbReference>
<dbReference type="InterPro" id="IPR036866">
    <property type="entry name" value="RibonucZ/Hydroxyglut_hydro"/>
</dbReference>
<evidence type="ECO:0000313" key="2">
    <source>
        <dbReference type="EMBL" id="UJG43652.1"/>
    </source>
</evidence>
<dbReference type="SUPFAM" id="SSF56281">
    <property type="entry name" value="Metallo-hydrolase/oxidoreductase"/>
    <property type="match status" value="1"/>
</dbReference>
<dbReference type="InterPro" id="IPR001279">
    <property type="entry name" value="Metallo-B-lactamas"/>
</dbReference>
<proteinExistence type="predicted"/>
<evidence type="ECO:0000259" key="1">
    <source>
        <dbReference type="SMART" id="SM00849"/>
    </source>
</evidence>
<dbReference type="PANTHER" id="PTHR42951">
    <property type="entry name" value="METALLO-BETA-LACTAMASE DOMAIN-CONTAINING"/>
    <property type="match status" value="1"/>
</dbReference>
<sequence>MELQMSKNITELSNNLTLLKYKFQNKFERGIGSPNSLIVEEDDEIAIIDPATWTHNLKLFLKYRDIDKIKDNYSVKKIFLTHEHWDHILSSSFYQEKLGFTILCHKLEKDAVENEEILFTHMFDDYSILEKEMRISTISKKIIKKAITWMWGPYKPMKVSNTLKEGDSFFDNPQIKVIETPSHTLGSLSFYIPSEKILFSGDLIDLELGVGLDLNNPHSSVKAGLRSLEKIKKLDVEKLIPGHGEIVEGKKIIQDLIEKRIQETNCVYNKLIELLETSPKTLRSLIIGVFPESRWKINVYYLRKYLIFAYLNEINKTKGLNIEQKMNKTLISL</sequence>
<dbReference type="Gene3D" id="3.60.15.10">
    <property type="entry name" value="Ribonuclease Z/Hydroxyacylglutathione hydrolase-like"/>
    <property type="match status" value="1"/>
</dbReference>
<dbReference type="EMBL" id="CP084167">
    <property type="protein sequence ID" value="UJG43652.1"/>
    <property type="molecule type" value="Genomic_DNA"/>
</dbReference>
<accession>A0A9Y1BRJ7</accession>